<keyword evidence="5 6" id="KW-0472">Membrane</keyword>
<accession>A0A7X9XBY2</accession>
<dbReference type="PANTHER" id="PTHR21716:SF64">
    <property type="entry name" value="AI-2 TRANSPORT PROTEIN TQSA"/>
    <property type="match status" value="1"/>
</dbReference>
<sequence length="353" mass="39136">MKLRLDKLTNGAILILIIIASLIFLKSILVPFVLAVIAWLIVVEVRTAIGGLLNSKQNKIPIWFQNIMASIAIFAFIFIEVKVLGVSIQNLSESMVKYDDNLLLIEDQINKFFNIDLTPHLNKMVGDFNFTTLLKNVLSSITGLFGNTFTIVLYMIFLLFEEAAFGKKIEQIYPDKVEYNNAMQMITRIGKTVSGYLTLKTLVSLLTGGLSYVVLLIMGVEAPFFWASIIIYLNFIPTIGSLIATLFPAFFTIIQFADFSAGLIVLFAVGTIQVIVGNIIEPRIMGNTLNISGLVVLLALSFWGAIWGVWGMILSVPITVLMIIIFAEFDSTRAVAIILSENGIVDTKKKEDC</sequence>
<evidence type="ECO:0000313" key="8">
    <source>
        <dbReference type="Proteomes" id="UP000576082"/>
    </source>
</evidence>
<evidence type="ECO:0000256" key="3">
    <source>
        <dbReference type="ARBA" id="ARBA00022692"/>
    </source>
</evidence>
<evidence type="ECO:0000256" key="4">
    <source>
        <dbReference type="ARBA" id="ARBA00022989"/>
    </source>
</evidence>
<evidence type="ECO:0000313" key="7">
    <source>
        <dbReference type="EMBL" id="NME71185.1"/>
    </source>
</evidence>
<dbReference type="RefSeq" id="WP_169659408.1">
    <property type="nucleotide sequence ID" value="NZ_JABANE010000088.1"/>
</dbReference>
<keyword evidence="8" id="KW-1185">Reference proteome</keyword>
<feature type="transmembrane region" description="Helical" evidence="6">
    <location>
        <begin position="193"/>
        <end position="218"/>
    </location>
</feature>
<feature type="transmembrane region" description="Helical" evidence="6">
    <location>
        <begin position="259"/>
        <end position="280"/>
    </location>
</feature>
<feature type="transmembrane region" description="Helical" evidence="6">
    <location>
        <begin position="63"/>
        <end position="88"/>
    </location>
</feature>
<dbReference type="Proteomes" id="UP000576082">
    <property type="component" value="Unassembled WGS sequence"/>
</dbReference>
<name>A0A7X9XBY2_9BACT</name>
<comment type="caution">
    <text evidence="7">The sequence shown here is derived from an EMBL/GenBank/DDBJ whole genome shotgun (WGS) entry which is preliminary data.</text>
</comment>
<dbReference type="GO" id="GO:0016020">
    <property type="term" value="C:membrane"/>
    <property type="evidence" value="ECO:0007669"/>
    <property type="project" value="UniProtKB-SubCell"/>
</dbReference>
<dbReference type="PANTHER" id="PTHR21716">
    <property type="entry name" value="TRANSMEMBRANE PROTEIN"/>
    <property type="match status" value="1"/>
</dbReference>
<dbReference type="GO" id="GO:0055085">
    <property type="term" value="P:transmembrane transport"/>
    <property type="evidence" value="ECO:0007669"/>
    <property type="project" value="TreeGrafter"/>
</dbReference>
<protein>
    <submittedName>
        <fullName evidence="7">AI-2E family transporter</fullName>
    </submittedName>
</protein>
<organism evidence="7 8">
    <name type="scientific">Flammeovirga aprica JL-4</name>
    <dbReference type="NCBI Taxonomy" id="694437"/>
    <lineage>
        <taxon>Bacteria</taxon>
        <taxon>Pseudomonadati</taxon>
        <taxon>Bacteroidota</taxon>
        <taxon>Cytophagia</taxon>
        <taxon>Cytophagales</taxon>
        <taxon>Flammeovirgaceae</taxon>
        <taxon>Flammeovirga</taxon>
    </lineage>
</organism>
<dbReference type="InterPro" id="IPR002549">
    <property type="entry name" value="AI-2E-like"/>
</dbReference>
<reference evidence="7 8" key="1">
    <citation type="submission" date="2020-04" db="EMBL/GenBank/DDBJ databases">
        <title>Flammeovirga sp. SR4, a novel species isolated from seawater.</title>
        <authorList>
            <person name="Wang X."/>
        </authorList>
    </citation>
    <scope>NUCLEOTIDE SEQUENCE [LARGE SCALE GENOMIC DNA]</scope>
    <source>
        <strain evidence="7 8">ATCC 23126</strain>
    </source>
</reference>
<evidence type="ECO:0000256" key="1">
    <source>
        <dbReference type="ARBA" id="ARBA00004141"/>
    </source>
</evidence>
<dbReference type="AlphaFoldDB" id="A0A7X9XBY2"/>
<evidence type="ECO:0000256" key="6">
    <source>
        <dbReference type="SAM" id="Phobius"/>
    </source>
</evidence>
<gene>
    <name evidence="7" type="ORF">HHU12_24690</name>
</gene>
<feature type="transmembrane region" description="Helical" evidence="6">
    <location>
        <begin position="300"/>
        <end position="327"/>
    </location>
</feature>
<evidence type="ECO:0000256" key="5">
    <source>
        <dbReference type="ARBA" id="ARBA00023136"/>
    </source>
</evidence>
<evidence type="ECO:0000256" key="2">
    <source>
        <dbReference type="ARBA" id="ARBA00009773"/>
    </source>
</evidence>
<feature type="transmembrane region" description="Helical" evidence="6">
    <location>
        <begin position="137"/>
        <end position="160"/>
    </location>
</feature>
<keyword evidence="3 6" id="KW-0812">Transmembrane</keyword>
<comment type="subcellular location">
    <subcellularLocation>
        <location evidence="1">Membrane</location>
        <topology evidence="1">Multi-pass membrane protein</topology>
    </subcellularLocation>
</comment>
<feature type="transmembrane region" description="Helical" evidence="6">
    <location>
        <begin position="12"/>
        <end position="42"/>
    </location>
</feature>
<feature type="transmembrane region" description="Helical" evidence="6">
    <location>
        <begin position="224"/>
        <end position="247"/>
    </location>
</feature>
<dbReference type="EMBL" id="JABANE010000088">
    <property type="protein sequence ID" value="NME71185.1"/>
    <property type="molecule type" value="Genomic_DNA"/>
</dbReference>
<proteinExistence type="inferred from homology"/>
<keyword evidence="4 6" id="KW-1133">Transmembrane helix</keyword>
<dbReference type="Pfam" id="PF01594">
    <property type="entry name" value="AI-2E_transport"/>
    <property type="match status" value="1"/>
</dbReference>
<comment type="similarity">
    <text evidence="2">Belongs to the autoinducer-2 exporter (AI-2E) (TC 2.A.86) family.</text>
</comment>